<organism evidence="2 3">
    <name type="scientific">Sphingomonas horti</name>
    <dbReference type="NCBI Taxonomy" id="2682842"/>
    <lineage>
        <taxon>Bacteria</taxon>
        <taxon>Pseudomonadati</taxon>
        <taxon>Pseudomonadota</taxon>
        <taxon>Alphaproteobacteria</taxon>
        <taxon>Sphingomonadales</taxon>
        <taxon>Sphingomonadaceae</taxon>
        <taxon>Sphingomonas</taxon>
    </lineage>
</organism>
<evidence type="ECO:0000313" key="3">
    <source>
        <dbReference type="Proteomes" id="UP000441389"/>
    </source>
</evidence>
<keyword evidence="3" id="KW-1185">Reference proteome</keyword>
<dbReference type="InterPro" id="IPR031807">
    <property type="entry name" value="HicB-like"/>
</dbReference>
<name>A0A6I4J2Y3_9SPHN</name>
<dbReference type="PANTHER" id="PTHR34504">
    <property type="entry name" value="ANTITOXIN HICB"/>
    <property type="match status" value="1"/>
</dbReference>
<dbReference type="InterPro" id="IPR035069">
    <property type="entry name" value="TTHA1013/TTHA0281-like"/>
</dbReference>
<evidence type="ECO:0000313" key="2">
    <source>
        <dbReference type="EMBL" id="MVO79062.1"/>
    </source>
</evidence>
<dbReference type="Proteomes" id="UP000441389">
    <property type="component" value="Unassembled WGS sequence"/>
</dbReference>
<accession>A0A6I4J2Y3</accession>
<dbReference type="EMBL" id="WQMS01000016">
    <property type="protein sequence ID" value="MVO79062.1"/>
    <property type="molecule type" value="Genomic_DNA"/>
</dbReference>
<feature type="domain" description="HicB-like antitoxin of toxin-antitoxin system" evidence="1">
    <location>
        <begin position="12"/>
        <end position="64"/>
    </location>
</feature>
<dbReference type="SUPFAM" id="SSF143100">
    <property type="entry name" value="TTHA1013/TTHA0281-like"/>
    <property type="match status" value="1"/>
</dbReference>
<gene>
    <name evidence="2" type="ORF">GON01_14095</name>
</gene>
<dbReference type="Gene3D" id="3.30.160.250">
    <property type="match status" value="1"/>
</dbReference>
<dbReference type="PANTHER" id="PTHR34504:SF2">
    <property type="entry name" value="UPF0150 PROTEIN SSL0259"/>
    <property type="match status" value="1"/>
</dbReference>
<dbReference type="RefSeq" id="WP_181599990.1">
    <property type="nucleotide sequence ID" value="NZ_WQMS01000016.1"/>
</dbReference>
<sequence>MNSTYHINLFWSDEEQAWVADIPDLEPCTTFGSTRAEALSKAEELIDLWLESARANGDPIPEPRYRPAIYAFRAA</sequence>
<proteinExistence type="predicted"/>
<protein>
    <submittedName>
        <fullName evidence="2">Type II toxin-antitoxin system HicB family antitoxin</fullName>
    </submittedName>
</protein>
<dbReference type="Pfam" id="PF15919">
    <property type="entry name" value="HicB_lk_antitox"/>
    <property type="match status" value="1"/>
</dbReference>
<evidence type="ECO:0000259" key="1">
    <source>
        <dbReference type="Pfam" id="PF15919"/>
    </source>
</evidence>
<reference evidence="2 3" key="1">
    <citation type="submission" date="2019-12" db="EMBL/GenBank/DDBJ databases">
        <authorList>
            <person name="Huq M.A."/>
        </authorList>
    </citation>
    <scope>NUCLEOTIDE SEQUENCE [LARGE SCALE GENOMIC DNA]</scope>
    <source>
        <strain evidence="2 3">MAH-20</strain>
    </source>
</reference>
<comment type="caution">
    <text evidence="2">The sequence shown here is derived from an EMBL/GenBank/DDBJ whole genome shotgun (WGS) entry which is preliminary data.</text>
</comment>
<dbReference type="InterPro" id="IPR051404">
    <property type="entry name" value="TA_system_antitoxin"/>
</dbReference>
<dbReference type="AlphaFoldDB" id="A0A6I4J2Y3"/>